<keyword evidence="1" id="KW-0813">Transport</keyword>
<dbReference type="InterPro" id="IPR008168">
    <property type="entry name" value="Cyt_C_IC"/>
</dbReference>
<dbReference type="RefSeq" id="WP_226171429.1">
    <property type="nucleotide sequence ID" value="NZ_JAJADR010000001.1"/>
</dbReference>
<dbReference type="Pfam" id="PF13442">
    <property type="entry name" value="Cytochrome_CBB3"/>
    <property type="match status" value="1"/>
</dbReference>
<feature type="signal peptide" evidence="7">
    <location>
        <begin position="1"/>
        <end position="23"/>
    </location>
</feature>
<evidence type="ECO:0000256" key="2">
    <source>
        <dbReference type="ARBA" id="ARBA00022617"/>
    </source>
</evidence>
<proteinExistence type="predicted"/>
<dbReference type="PROSITE" id="PS51257">
    <property type="entry name" value="PROKAR_LIPOPROTEIN"/>
    <property type="match status" value="1"/>
</dbReference>
<name>A0ABS8AL50_9BACT</name>
<sequence length="113" mass="11912">MIRFASFLLPAAALLVLAGACQHADPAQNTETAAAATSLDLPGKALYTQNCAVCHGADGKKGLNGAHDLTKSNLNTAGRVYMVTQGLGKMPGFKTQLTDEQIYQVVEYSLTLK</sequence>
<evidence type="ECO:0000256" key="6">
    <source>
        <dbReference type="PROSITE-ProRule" id="PRU00433"/>
    </source>
</evidence>
<evidence type="ECO:0000256" key="1">
    <source>
        <dbReference type="ARBA" id="ARBA00022448"/>
    </source>
</evidence>
<keyword evidence="10" id="KW-1185">Reference proteome</keyword>
<protein>
    <submittedName>
        <fullName evidence="9">Cytochrome c</fullName>
    </submittedName>
</protein>
<evidence type="ECO:0000313" key="10">
    <source>
        <dbReference type="Proteomes" id="UP001165296"/>
    </source>
</evidence>
<dbReference type="PRINTS" id="PR00605">
    <property type="entry name" value="CYTCHROMECIC"/>
</dbReference>
<dbReference type="InterPro" id="IPR009056">
    <property type="entry name" value="Cyt_c-like_dom"/>
</dbReference>
<dbReference type="EMBL" id="JAJADR010000001">
    <property type="protein sequence ID" value="MCB2406822.1"/>
    <property type="molecule type" value="Genomic_DNA"/>
</dbReference>
<organism evidence="9 10">
    <name type="scientific">Hymenobacter lucidus</name>
    <dbReference type="NCBI Taxonomy" id="2880930"/>
    <lineage>
        <taxon>Bacteria</taxon>
        <taxon>Pseudomonadati</taxon>
        <taxon>Bacteroidota</taxon>
        <taxon>Cytophagia</taxon>
        <taxon>Cytophagales</taxon>
        <taxon>Hymenobacteraceae</taxon>
        <taxon>Hymenobacter</taxon>
    </lineage>
</organism>
<dbReference type="SUPFAM" id="SSF46626">
    <property type="entry name" value="Cytochrome c"/>
    <property type="match status" value="1"/>
</dbReference>
<comment type="caution">
    <text evidence="9">The sequence shown here is derived from an EMBL/GenBank/DDBJ whole genome shotgun (WGS) entry which is preliminary data.</text>
</comment>
<evidence type="ECO:0000256" key="7">
    <source>
        <dbReference type="SAM" id="SignalP"/>
    </source>
</evidence>
<dbReference type="Proteomes" id="UP001165296">
    <property type="component" value="Unassembled WGS sequence"/>
</dbReference>
<evidence type="ECO:0000259" key="8">
    <source>
        <dbReference type="PROSITE" id="PS51007"/>
    </source>
</evidence>
<keyword evidence="3 6" id="KW-0479">Metal-binding</keyword>
<keyword evidence="7" id="KW-0732">Signal</keyword>
<dbReference type="Gene3D" id="1.10.760.10">
    <property type="entry name" value="Cytochrome c-like domain"/>
    <property type="match status" value="1"/>
</dbReference>
<evidence type="ECO:0000313" key="9">
    <source>
        <dbReference type="EMBL" id="MCB2406822.1"/>
    </source>
</evidence>
<reference evidence="9" key="1">
    <citation type="submission" date="2021-10" db="EMBL/GenBank/DDBJ databases">
        <authorList>
            <person name="Dean J.D."/>
            <person name="Kim M.K."/>
            <person name="Newey C.N."/>
            <person name="Stoker T.S."/>
            <person name="Thompson D.W."/>
            <person name="Grose J.H."/>
        </authorList>
    </citation>
    <scope>NUCLEOTIDE SEQUENCE</scope>
    <source>
        <strain evidence="9">BT178</strain>
    </source>
</reference>
<keyword evidence="4" id="KW-0249">Electron transport</keyword>
<evidence type="ECO:0000256" key="4">
    <source>
        <dbReference type="ARBA" id="ARBA00022982"/>
    </source>
</evidence>
<feature type="domain" description="Cytochrome c" evidence="8">
    <location>
        <begin position="38"/>
        <end position="113"/>
    </location>
</feature>
<dbReference type="InterPro" id="IPR036909">
    <property type="entry name" value="Cyt_c-like_dom_sf"/>
</dbReference>
<gene>
    <name evidence="9" type="ORF">LGH74_02425</name>
</gene>
<keyword evidence="5 6" id="KW-0408">Iron</keyword>
<dbReference type="InterPro" id="IPR051459">
    <property type="entry name" value="Cytochrome_c-type_DH"/>
</dbReference>
<feature type="chain" id="PRO_5047054871" evidence="7">
    <location>
        <begin position="24"/>
        <end position="113"/>
    </location>
</feature>
<evidence type="ECO:0000256" key="5">
    <source>
        <dbReference type="ARBA" id="ARBA00023004"/>
    </source>
</evidence>
<evidence type="ECO:0000256" key="3">
    <source>
        <dbReference type="ARBA" id="ARBA00022723"/>
    </source>
</evidence>
<dbReference type="PANTHER" id="PTHR35008:SF4">
    <property type="entry name" value="BLL4482 PROTEIN"/>
    <property type="match status" value="1"/>
</dbReference>
<keyword evidence="2 6" id="KW-0349">Heme</keyword>
<dbReference type="PANTHER" id="PTHR35008">
    <property type="entry name" value="BLL4482 PROTEIN-RELATED"/>
    <property type="match status" value="1"/>
</dbReference>
<dbReference type="PROSITE" id="PS51007">
    <property type="entry name" value="CYTC"/>
    <property type="match status" value="1"/>
</dbReference>
<accession>A0ABS8AL50</accession>